<evidence type="ECO:0000256" key="2">
    <source>
        <dbReference type="ARBA" id="ARBA00022670"/>
    </source>
</evidence>
<keyword evidence="4" id="KW-0677">Repeat</keyword>
<dbReference type="InterPro" id="IPR000169">
    <property type="entry name" value="Pept_cys_AS"/>
</dbReference>
<evidence type="ECO:0000256" key="8">
    <source>
        <dbReference type="PIRSR" id="PIRSR622684-1"/>
    </source>
</evidence>
<comment type="similarity">
    <text evidence="1">Belongs to the peptidase C2 family.</text>
</comment>
<dbReference type="InterPro" id="IPR018247">
    <property type="entry name" value="EF_Hand_1_Ca_BS"/>
</dbReference>
<dbReference type="SUPFAM" id="SSF54001">
    <property type="entry name" value="Cysteine proteinases"/>
    <property type="match status" value="1"/>
</dbReference>
<name>A0A6A4VTW0_AMPAM</name>
<dbReference type="Gene3D" id="1.10.238.10">
    <property type="entry name" value="EF-hand"/>
    <property type="match status" value="1"/>
</dbReference>
<dbReference type="OrthoDB" id="424753at2759"/>
<reference evidence="12 13" key="1">
    <citation type="submission" date="2019-07" db="EMBL/GenBank/DDBJ databases">
        <title>Draft genome assembly of a fouling barnacle, Amphibalanus amphitrite (Darwin, 1854): The first reference genome for Thecostraca.</title>
        <authorList>
            <person name="Kim W."/>
        </authorList>
    </citation>
    <scope>NUCLEOTIDE SEQUENCE [LARGE SCALE GENOMIC DNA]</scope>
    <source>
        <strain evidence="12">SNU_AA5</strain>
        <tissue evidence="12">Soma without cirri and trophi</tissue>
    </source>
</reference>
<evidence type="ECO:0000256" key="4">
    <source>
        <dbReference type="ARBA" id="ARBA00022737"/>
    </source>
</evidence>
<evidence type="ECO:0000256" key="7">
    <source>
        <dbReference type="ARBA" id="ARBA00022837"/>
    </source>
</evidence>
<dbReference type="PANTHER" id="PTHR10183:SF433">
    <property type="entry name" value="CALPAIN-A-RELATED"/>
    <property type="match status" value="1"/>
</dbReference>
<dbReference type="GO" id="GO:0005737">
    <property type="term" value="C:cytoplasm"/>
    <property type="evidence" value="ECO:0007669"/>
    <property type="project" value="TreeGrafter"/>
</dbReference>
<dbReference type="InterPro" id="IPR011992">
    <property type="entry name" value="EF-hand-dom_pair"/>
</dbReference>
<gene>
    <name evidence="12" type="primary">CalpB_1</name>
    <name evidence="12" type="ORF">FJT64_000914</name>
</gene>
<evidence type="ECO:0000256" key="1">
    <source>
        <dbReference type="ARBA" id="ARBA00007623"/>
    </source>
</evidence>
<feature type="domain" description="Calpain catalytic" evidence="10">
    <location>
        <begin position="30"/>
        <end position="329"/>
    </location>
</feature>
<dbReference type="InterPro" id="IPR022682">
    <property type="entry name" value="Calpain_domain_III"/>
</dbReference>
<feature type="active site" evidence="8 9">
    <location>
        <position position="269"/>
    </location>
</feature>
<proteinExistence type="inferred from homology"/>
<keyword evidence="6 9" id="KW-0788">Thiol protease</keyword>
<sequence>MNERGSGLRARGEVQDFEKLRAECRRSGRLFEDPEFPATDCSIFFSRTPPRPFEWKRPHEICSNPKFILKGASRFDVQQGELGDCWLLAAVANITLNQELFAQIVPSDQEMDDQYAGIFHFRFWQYGRWVDVVVDDRLPTYHGQLAFMHSQDNREFWSALLEKAYAKLHGSYEALKGGTTCEAMEDFSGGVTEMYDIEQAPENLFQIMLKANQRQSLMSCSIEPDPYVAEAEMSNGLIKGHAYSVTKACLADIETPRVQGKIPMVRIRNPWGNEAEWKGAFSDKSPEWNYIPEETRRELGLTFDADGEFWMTFKDFTRNFQRLEICNLSPDSLDDDEDDASRRWEMSVFEGAWVRGATAGGCRNYISKTAEGYGCKDWLMLTDRHLPSDTFAHNPQYRIQLHDVDEDDEERKCTVIIAVMQKNRRAQRRLGLDCLTIGFSIYHLNDPDSAPKPLDTQFFRYNCSVARAPSFINLREVSCRFKLPPGSYCIVPSTFEPNEEGEFLIRIFSEKRNNMEENDEEVGPGQVSDEITPELSQESEYDRAVRQFFTQIAGDNLEVDWRELKEVLDYALKKEFEFDGFSKDTVRSMVALLDVDNSGQLGLEEFKSLWSSIRLWKSVFKKHDRSGSSYLSGFQLRAALNESGYRVNNNMLNLLMHRYGDREGRVAFDDFMACAVKMKTCIEIFKDKDPRQTNKATFSLEDWMEHNMYS</sequence>
<dbReference type="GO" id="GO:0006508">
    <property type="term" value="P:proteolysis"/>
    <property type="evidence" value="ECO:0007669"/>
    <property type="project" value="UniProtKB-KW"/>
</dbReference>
<keyword evidence="3" id="KW-0479">Metal-binding</keyword>
<feature type="domain" description="EF-hand" evidence="11">
    <location>
        <begin position="581"/>
        <end position="616"/>
    </location>
</feature>
<dbReference type="FunFam" id="3.90.70.10:FF:000001">
    <property type="entry name" value="Calpain-1 catalytic subunit"/>
    <property type="match status" value="1"/>
</dbReference>
<evidence type="ECO:0000256" key="6">
    <source>
        <dbReference type="ARBA" id="ARBA00022807"/>
    </source>
</evidence>
<dbReference type="SMART" id="SM00720">
    <property type="entry name" value="calpain_III"/>
    <property type="match status" value="1"/>
</dbReference>
<dbReference type="FunFam" id="2.60.120.380:FF:000001">
    <property type="entry name" value="Calpain-1 catalytic subunit"/>
    <property type="match status" value="1"/>
</dbReference>
<dbReference type="PANTHER" id="PTHR10183">
    <property type="entry name" value="CALPAIN"/>
    <property type="match status" value="1"/>
</dbReference>
<protein>
    <submittedName>
        <fullName evidence="12">Calpain-B</fullName>
    </submittedName>
</protein>
<dbReference type="CDD" id="cd00044">
    <property type="entry name" value="CysPc"/>
    <property type="match status" value="1"/>
</dbReference>
<evidence type="ECO:0000256" key="9">
    <source>
        <dbReference type="PROSITE-ProRule" id="PRU00239"/>
    </source>
</evidence>
<dbReference type="PRINTS" id="PR00704">
    <property type="entry name" value="CALPAIN"/>
</dbReference>
<dbReference type="Gene3D" id="3.90.70.10">
    <property type="entry name" value="Cysteine proteinases"/>
    <property type="match status" value="1"/>
</dbReference>
<dbReference type="SUPFAM" id="SSF49758">
    <property type="entry name" value="Calpain large subunit, middle domain (domain III)"/>
    <property type="match status" value="1"/>
</dbReference>
<dbReference type="PROSITE" id="PS50203">
    <property type="entry name" value="CALPAIN_CAT"/>
    <property type="match status" value="1"/>
</dbReference>
<dbReference type="InterPro" id="IPR033883">
    <property type="entry name" value="C2_III"/>
</dbReference>
<dbReference type="InterPro" id="IPR001300">
    <property type="entry name" value="Peptidase_C2_calpain_cat"/>
</dbReference>
<dbReference type="CDD" id="cd00214">
    <property type="entry name" value="Calpain_III"/>
    <property type="match status" value="1"/>
</dbReference>
<dbReference type="SUPFAM" id="SSF47473">
    <property type="entry name" value="EF-hand"/>
    <property type="match status" value="1"/>
</dbReference>
<dbReference type="EMBL" id="VIIS01001753">
    <property type="protein sequence ID" value="KAF0293338.1"/>
    <property type="molecule type" value="Genomic_DNA"/>
</dbReference>
<keyword evidence="13" id="KW-1185">Reference proteome</keyword>
<evidence type="ECO:0000313" key="13">
    <source>
        <dbReference type="Proteomes" id="UP000440578"/>
    </source>
</evidence>
<dbReference type="Proteomes" id="UP000440578">
    <property type="component" value="Unassembled WGS sequence"/>
</dbReference>
<feature type="active site" evidence="8 9">
    <location>
        <position position="241"/>
    </location>
</feature>
<dbReference type="InterPro" id="IPR036213">
    <property type="entry name" value="Calpain_III_sf"/>
</dbReference>
<dbReference type="InterPro" id="IPR022683">
    <property type="entry name" value="Calpain_III"/>
</dbReference>
<dbReference type="PROSITE" id="PS00139">
    <property type="entry name" value="THIOL_PROTEASE_CYS"/>
    <property type="match status" value="1"/>
</dbReference>
<dbReference type="GO" id="GO:0005509">
    <property type="term" value="F:calcium ion binding"/>
    <property type="evidence" value="ECO:0007669"/>
    <property type="project" value="InterPro"/>
</dbReference>
<keyword evidence="7" id="KW-0106">Calcium</keyword>
<dbReference type="CDD" id="cd16196">
    <property type="entry name" value="EFh_PEF_CalpA_B"/>
    <property type="match status" value="1"/>
</dbReference>
<evidence type="ECO:0000256" key="5">
    <source>
        <dbReference type="ARBA" id="ARBA00022801"/>
    </source>
</evidence>
<keyword evidence="5 9" id="KW-0378">Hydrolase</keyword>
<dbReference type="InterPro" id="IPR038765">
    <property type="entry name" value="Papain-like_cys_pep_sf"/>
</dbReference>
<evidence type="ECO:0000256" key="3">
    <source>
        <dbReference type="ARBA" id="ARBA00022723"/>
    </source>
</evidence>
<evidence type="ECO:0000259" key="10">
    <source>
        <dbReference type="PROSITE" id="PS50203"/>
    </source>
</evidence>
<dbReference type="PROSITE" id="PS50222">
    <property type="entry name" value="EF_HAND_2"/>
    <property type="match status" value="1"/>
</dbReference>
<dbReference type="Gene3D" id="2.60.120.380">
    <property type="match status" value="1"/>
</dbReference>
<dbReference type="PROSITE" id="PS00018">
    <property type="entry name" value="EF_HAND_1"/>
    <property type="match status" value="1"/>
</dbReference>
<feature type="active site" evidence="8 9">
    <location>
        <position position="85"/>
    </location>
</feature>
<keyword evidence="2 9" id="KW-0645">Protease</keyword>
<evidence type="ECO:0000313" key="12">
    <source>
        <dbReference type="EMBL" id="KAF0293338.1"/>
    </source>
</evidence>
<dbReference type="InterPro" id="IPR002048">
    <property type="entry name" value="EF_hand_dom"/>
</dbReference>
<dbReference type="Pfam" id="PF01067">
    <property type="entry name" value="Calpain_III"/>
    <property type="match status" value="1"/>
</dbReference>
<dbReference type="GO" id="GO:0004198">
    <property type="term" value="F:calcium-dependent cysteine-type endopeptidase activity"/>
    <property type="evidence" value="ECO:0007669"/>
    <property type="project" value="InterPro"/>
</dbReference>
<dbReference type="AlphaFoldDB" id="A0A6A4VTW0"/>
<dbReference type="SMART" id="SM00230">
    <property type="entry name" value="CysPc"/>
    <property type="match status" value="1"/>
</dbReference>
<organism evidence="12 13">
    <name type="scientific">Amphibalanus amphitrite</name>
    <name type="common">Striped barnacle</name>
    <name type="synonym">Balanus amphitrite</name>
    <dbReference type="NCBI Taxonomy" id="1232801"/>
    <lineage>
        <taxon>Eukaryota</taxon>
        <taxon>Metazoa</taxon>
        <taxon>Ecdysozoa</taxon>
        <taxon>Arthropoda</taxon>
        <taxon>Crustacea</taxon>
        <taxon>Multicrustacea</taxon>
        <taxon>Cirripedia</taxon>
        <taxon>Thoracica</taxon>
        <taxon>Thoracicalcarea</taxon>
        <taxon>Balanomorpha</taxon>
        <taxon>Balanoidea</taxon>
        <taxon>Balanidae</taxon>
        <taxon>Amphibalaninae</taxon>
        <taxon>Amphibalanus</taxon>
    </lineage>
</organism>
<evidence type="ECO:0000259" key="11">
    <source>
        <dbReference type="PROSITE" id="PS50222"/>
    </source>
</evidence>
<comment type="caution">
    <text evidence="12">The sequence shown here is derived from an EMBL/GenBank/DDBJ whole genome shotgun (WGS) entry which is preliminary data.</text>
</comment>
<dbReference type="Pfam" id="PF00648">
    <property type="entry name" value="Peptidase_C2"/>
    <property type="match status" value="1"/>
</dbReference>
<dbReference type="InterPro" id="IPR022684">
    <property type="entry name" value="Calpain_cysteine_protease"/>
</dbReference>
<accession>A0A6A4VTW0</accession>